<dbReference type="PROSITE" id="PS51384">
    <property type="entry name" value="FAD_FR"/>
    <property type="match status" value="1"/>
</dbReference>
<gene>
    <name evidence="12" type="ORF">BN977_05912</name>
</gene>
<dbReference type="PANTHER" id="PTHR47354">
    <property type="entry name" value="NADH OXIDOREDUCTASE HCR"/>
    <property type="match status" value="1"/>
</dbReference>
<dbReference type="InterPro" id="IPR006058">
    <property type="entry name" value="2Fe2S_fd_BS"/>
</dbReference>
<reference evidence="12" key="2">
    <citation type="submission" date="2014-03" db="EMBL/GenBank/DDBJ databases">
        <authorList>
            <person name="Urmite Genomes"/>
        </authorList>
    </citation>
    <scope>NUCLEOTIDE SEQUENCE</scope>
    <source>
        <strain evidence="12">DSM 44829</strain>
    </source>
</reference>
<evidence type="ECO:0000256" key="8">
    <source>
        <dbReference type="ARBA" id="ARBA00023004"/>
    </source>
</evidence>
<name>W9B8V3_MYCCO</name>
<dbReference type="OrthoDB" id="502624at2"/>
<dbReference type="EMBL" id="CCBB010000003">
    <property type="protein sequence ID" value="CDO11071.1"/>
    <property type="molecule type" value="Genomic_DNA"/>
</dbReference>
<dbReference type="InterPro" id="IPR008333">
    <property type="entry name" value="Cbr1-like_FAD-bd_dom"/>
</dbReference>
<keyword evidence="5" id="KW-0001">2Fe-2S</keyword>
<dbReference type="Pfam" id="PF00970">
    <property type="entry name" value="FAD_binding_6"/>
    <property type="match status" value="1"/>
</dbReference>
<evidence type="ECO:0000256" key="6">
    <source>
        <dbReference type="ARBA" id="ARBA00022723"/>
    </source>
</evidence>
<dbReference type="CDD" id="cd06185">
    <property type="entry name" value="PDR_like"/>
    <property type="match status" value="1"/>
</dbReference>
<dbReference type="InterPro" id="IPR039261">
    <property type="entry name" value="FNR_nucleotide-bd"/>
</dbReference>
<dbReference type="PROSITE" id="PS51085">
    <property type="entry name" value="2FE2S_FER_2"/>
    <property type="match status" value="1"/>
</dbReference>
<dbReference type="InterPro" id="IPR036010">
    <property type="entry name" value="2Fe-2S_ferredoxin-like_sf"/>
</dbReference>
<evidence type="ECO:0000256" key="5">
    <source>
        <dbReference type="ARBA" id="ARBA00022714"/>
    </source>
</evidence>
<keyword evidence="4" id="KW-0288">FMN</keyword>
<keyword evidence="13" id="KW-1185">Reference proteome</keyword>
<keyword evidence="6" id="KW-0479">Metal-binding</keyword>
<protein>
    <submittedName>
        <fullName evidence="12">Oxidoreductase</fullName>
    </submittedName>
</protein>
<dbReference type="InterPro" id="IPR017938">
    <property type="entry name" value="Riboflavin_synthase-like_b-brl"/>
</dbReference>
<evidence type="ECO:0000313" key="13">
    <source>
        <dbReference type="Proteomes" id="UP000028870"/>
    </source>
</evidence>
<dbReference type="PROSITE" id="PS00197">
    <property type="entry name" value="2FE2S_FER_1"/>
    <property type="match status" value="1"/>
</dbReference>
<dbReference type="eggNOG" id="COG1018">
    <property type="taxonomic scope" value="Bacteria"/>
</dbReference>
<dbReference type="InterPro" id="IPR012675">
    <property type="entry name" value="Beta-grasp_dom_sf"/>
</dbReference>
<dbReference type="Gene3D" id="3.40.50.80">
    <property type="entry name" value="Nucleotide-binding domain of ferredoxin-NADP reductase (FNR) module"/>
    <property type="match status" value="1"/>
</dbReference>
<dbReference type="GO" id="GO:0046872">
    <property type="term" value="F:metal ion binding"/>
    <property type="evidence" value="ECO:0007669"/>
    <property type="project" value="UniProtKB-KW"/>
</dbReference>
<dbReference type="Gene3D" id="3.10.20.30">
    <property type="match status" value="1"/>
</dbReference>
<dbReference type="InterPro" id="IPR001041">
    <property type="entry name" value="2Fe-2S_ferredoxin-type"/>
</dbReference>
<dbReference type="PRINTS" id="PR00409">
    <property type="entry name" value="PHDIOXRDTASE"/>
</dbReference>
<dbReference type="Pfam" id="PF22290">
    <property type="entry name" value="DmmA-like_N"/>
    <property type="match status" value="1"/>
</dbReference>
<evidence type="ECO:0000256" key="9">
    <source>
        <dbReference type="ARBA" id="ARBA00023014"/>
    </source>
</evidence>
<comment type="cofactor">
    <cofactor evidence="1">
        <name>FMN</name>
        <dbReference type="ChEBI" id="CHEBI:58210"/>
    </cofactor>
</comment>
<evidence type="ECO:0000256" key="7">
    <source>
        <dbReference type="ARBA" id="ARBA00023002"/>
    </source>
</evidence>
<dbReference type="AlphaFoldDB" id="W9B8V3"/>
<dbReference type="GO" id="GO:0016491">
    <property type="term" value="F:oxidoreductase activity"/>
    <property type="evidence" value="ECO:0007669"/>
    <property type="project" value="UniProtKB-KW"/>
</dbReference>
<organism evidence="12 13">
    <name type="scientific">Mycolicibacterium cosmeticum</name>
    <dbReference type="NCBI Taxonomy" id="258533"/>
    <lineage>
        <taxon>Bacteria</taxon>
        <taxon>Bacillati</taxon>
        <taxon>Actinomycetota</taxon>
        <taxon>Actinomycetes</taxon>
        <taxon>Mycobacteriales</taxon>
        <taxon>Mycobacteriaceae</taxon>
        <taxon>Mycolicibacterium</taxon>
    </lineage>
</organism>
<evidence type="ECO:0000313" key="12">
    <source>
        <dbReference type="EMBL" id="CDO11071.1"/>
    </source>
</evidence>
<evidence type="ECO:0000256" key="1">
    <source>
        <dbReference type="ARBA" id="ARBA00001917"/>
    </source>
</evidence>
<evidence type="ECO:0000256" key="3">
    <source>
        <dbReference type="ARBA" id="ARBA00022630"/>
    </source>
</evidence>
<comment type="cofactor">
    <cofactor evidence="2">
        <name>FAD</name>
        <dbReference type="ChEBI" id="CHEBI:57692"/>
    </cofactor>
</comment>
<evidence type="ECO:0000259" key="11">
    <source>
        <dbReference type="PROSITE" id="PS51384"/>
    </source>
</evidence>
<accession>W9B8V3</accession>
<dbReference type="SUPFAM" id="SSF63380">
    <property type="entry name" value="Riboflavin synthase domain-like"/>
    <property type="match status" value="1"/>
</dbReference>
<dbReference type="PANTHER" id="PTHR47354:SF1">
    <property type="entry name" value="CARNITINE MONOOXYGENASE REDUCTASE SUBUNIT"/>
    <property type="match status" value="1"/>
</dbReference>
<feature type="domain" description="2Fe-2S ferredoxin-type" evidence="10">
    <location>
        <begin position="275"/>
        <end position="358"/>
    </location>
</feature>
<dbReference type="Pfam" id="PF00111">
    <property type="entry name" value="Fer2"/>
    <property type="match status" value="1"/>
</dbReference>
<dbReference type="SUPFAM" id="SSF52343">
    <property type="entry name" value="Ferredoxin reductase-like, C-terminal NADP-linked domain"/>
    <property type="match status" value="1"/>
</dbReference>
<dbReference type="GO" id="GO:0051537">
    <property type="term" value="F:2 iron, 2 sulfur cluster binding"/>
    <property type="evidence" value="ECO:0007669"/>
    <property type="project" value="UniProtKB-KW"/>
</dbReference>
<dbReference type="CDD" id="cd00207">
    <property type="entry name" value="fer2"/>
    <property type="match status" value="1"/>
</dbReference>
<dbReference type="InterPro" id="IPR054582">
    <property type="entry name" value="DmmA-like_N"/>
</dbReference>
<dbReference type="STRING" id="258533.BN977_05912"/>
<evidence type="ECO:0000259" key="10">
    <source>
        <dbReference type="PROSITE" id="PS51085"/>
    </source>
</evidence>
<keyword evidence="3" id="KW-0285">Flavoprotein</keyword>
<keyword evidence="8" id="KW-0408">Iron</keyword>
<dbReference type="Gene3D" id="2.40.30.10">
    <property type="entry name" value="Translation factors"/>
    <property type="match status" value="1"/>
</dbReference>
<evidence type="ECO:0000256" key="2">
    <source>
        <dbReference type="ARBA" id="ARBA00001974"/>
    </source>
</evidence>
<dbReference type="SUPFAM" id="SSF54292">
    <property type="entry name" value="2Fe-2S ferredoxin-like"/>
    <property type="match status" value="1"/>
</dbReference>
<keyword evidence="9" id="KW-0411">Iron-sulfur</keyword>
<proteinExistence type="predicted"/>
<dbReference type="Proteomes" id="UP000028870">
    <property type="component" value="Unassembled WGS sequence"/>
</dbReference>
<keyword evidence="7" id="KW-0560">Oxidoreductase</keyword>
<comment type="caution">
    <text evidence="12">The sequence shown here is derived from an EMBL/GenBank/DDBJ whole genome shotgun (WGS) entry which is preliminary data.</text>
</comment>
<sequence>MNYLAPPQTDVDDPTPVLRTLGALSRAYSRVFTQSRFAGHLSPPRPLRRTGFETRLLVTAVDAVATDVVALTLSRPDSTPLPLWTPGAHIDVITSSGLLRHYSLTGDRRDRLQYRIAVRRVAGGAGSAELHDLRPGDTLQVRGPRNAFNFAAAEHYVFVAGGIGITPILPMVREAVAAGHQWQLLYTGRTRASMPFAAELMHLGGNRVQILPDDENGIPDLTAVFEEVPDGAAFYVCGPAGMIDAAAAAARAHSPAPEFHSERFGAPPVLDGRPFTITLARSAATINVDADETALQAIRRVQPSVRYSCQQGFCGACRVHVLEGAVEHRDRVLTVAEQADSMMICVSRATEDAIVIDL</sequence>
<evidence type="ECO:0000256" key="4">
    <source>
        <dbReference type="ARBA" id="ARBA00022643"/>
    </source>
</evidence>
<reference evidence="12" key="1">
    <citation type="submission" date="2014-03" db="EMBL/GenBank/DDBJ databases">
        <title>Draft Genome Sequence of Mycobacterium cosmeticum DSM 44829.</title>
        <authorList>
            <person name="Croce O."/>
            <person name="Robert C."/>
            <person name="Raoult D."/>
            <person name="Drancourt M."/>
        </authorList>
    </citation>
    <scope>NUCLEOTIDE SEQUENCE [LARGE SCALE GENOMIC DNA]</scope>
    <source>
        <strain evidence="12">DSM 44829</strain>
    </source>
</reference>
<dbReference type="InterPro" id="IPR050415">
    <property type="entry name" value="MRET"/>
</dbReference>
<feature type="domain" description="FAD-binding FR-type" evidence="11">
    <location>
        <begin position="44"/>
        <end position="151"/>
    </location>
</feature>
<dbReference type="InterPro" id="IPR017927">
    <property type="entry name" value="FAD-bd_FR_type"/>
</dbReference>